<organism evidence="1 2">
    <name type="scientific">Podospora didyma</name>
    <dbReference type="NCBI Taxonomy" id="330526"/>
    <lineage>
        <taxon>Eukaryota</taxon>
        <taxon>Fungi</taxon>
        <taxon>Dikarya</taxon>
        <taxon>Ascomycota</taxon>
        <taxon>Pezizomycotina</taxon>
        <taxon>Sordariomycetes</taxon>
        <taxon>Sordariomycetidae</taxon>
        <taxon>Sordariales</taxon>
        <taxon>Podosporaceae</taxon>
        <taxon>Podospora</taxon>
    </lineage>
</organism>
<reference evidence="1" key="2">
    <citation type="submission" date="2023-06" db="EMBL/GenBank/DDBJ databases">
        <authorList>
            <consortium name="Lawrence Berkeley National Laboratory"/>
            <person name="Haridas S."/>
            <person name="Hensen N."/>
            <person name="Bonometti L."/>
            <person name="Westerberg I."/>
            <person name="Brannstrom I.O."/>
            <person name="Guillou S."/>
            <person name="Cros-Aarteil S."/>
            <person name="Calhoun S."/>
            <person name="Kuo A."/>
            <person name="Mondo S."/>
            <person name="Pangilinan J."/>
            <person name="Riley R."/>
            <person name="LaButti K."/>
            <person name="Andreopoulos B."/>
            <person name="Lipzen A."/>
            <person name="Chen C."/>
            <person name="Yanf M."/>
            <person name="Daum C."/>
            <person name="Ng V."/>
            <person name="Clum A."/>
            <person name="Steindorff A."/>
            <person name="Ohm R."/>
            <person name="Martin F."/>
            <person name="Silar P."/>
            <person name="Natvig D."/>
            <person name="Lalanne C."/>
            <person name="Gautier V."/>
            <person name="Ament-velasquez S.L."/>
            <person name="Kruys A."/>
            <person name="Hutchinson M.I."/>
            <person name="Powell A.J."/>
            <person name="Barry K."/>
            <person name="Miller A.N."/>
            <person name="Grigoriev I.V."/>
            <person name="Debuchy R."/>
            <person name="Gladieux P."/>
            <person name="Thoren M.H."/>
            <person name="Johannesson H."/>
        </authorList>
    </citation>
    <scope>NUCLEOTIDE SEQUENCE</scope>
    <source>
        <strain evidence="1">CBS 232.78</strain>
    </source>
</reference>
<name>A0AAE0P834_9PEZI</name>
<sequence length="106" mass="11527">MFKVGTATYHLPCDRPCFILLFHIIAAYARGITPSLSVFSIRMPAPNAPASSNMLYIIVQAAHSMAPYRGPNHLTPVHHQLCSQGNSTACFLPSDHSPPVVARNTL</sequence>
<reference evidence="1" key="1">
    <citation type="journal article" date="2023" name="Mol. Phylogenet. Evol.">
        <title>Genome-scale phylogeny and comparative genomics of the fungal order Sordariales.</title>
        <authorList>
            <person name="Hensen N."/>
            <person name="Bonometti L."/>
            <person name="Westerberg I."/>
            <person name="Brannstrom I.O."/>
            <person name="Guillou S."/>
            <person name="Cros-Aarteil S."/>
            <person name="Calhoun S."/>
            <person name="Haridas S."/>
            <person name="Kuo A."/>
            <person name="Mondo S."/>
            <person name="Pangilinan J."/>
            <person name="Riley R."/>
            <person name="LaButti K."/>
            <person name="Andreopoulos B."/>
            <person name="Lipzen A."/>
            <person name="Chen C."/>
            <person name="Yan M."/>
            <person name="Daum C."/>
            <person name="Ng V."/>
            <person name="Clum A."/>
            <person name="Steindorff A."/>
            <person name="Ohm R.A."/>
            <person name="Martin F."/>
            <person name="Silar P."/>
            <person name="Natvig D.O."/>
            <person name="Lalanne C."/>
            <person name="Gautier V."/>
            <person name="Ament-Velasquez S.L."/>
            <person name="Kruys A."/>
            <person name="Hutchinson M.I."/>
            <person name="Powell A.J."/>
            <person name="Barry K."/>
            <person name="Miller A.N."/>
            <person name="Grigoriev I.V."/>
            <person name="Debuchy R."/>
            <person name="Gladieux P."/>
            <person name="Hiltunen Thoren M."/>
            <person name="Johannesson H."/>
        </authorList>
    </citation>
    <scope>NUCLEOTIDE SEQUENCE</scope>
    <source>
        <strain evidence="1">CBS 232.78</strain>
    </source>
</reference>
<accession>A0AAE0P834</accession>
<gene>
    <name evidence="1" type="ORF">B0H63DRAFT_63710</name>
</gene>
<dbReference type="Proteomes" id="UP001285441">
    <property type="component" value="Unassembled WGS sequence"/>
</dbReference>
<comment type="caution">
    <text evidence="1">The sequence shown here is derived from an EMBL/GenBank/DDBJ whole genome shotgun (WGS) entry which is preliminary data.</text>
</comment>
<dbReference type="EMBL" id="JAULSW010000001">
    <property type="protein sequence ID" value="KAK3395045.1"/>
    <property type="molecule type" value="Genomic_DNA"/>
</dbReference>
<keyword evidence="2" id="KW-1185">Reference proteome</keyword>
<dbReference type="AlphaFoldDB" id="A0AAE0P834"/>
<protein>
    <submittedName>
        <fullName evidence="1">Uncharacterized protein</fullName>
    </submittedName>
</protein>
<evidence type="ECO:0000313" key="1">
    <source>
        <dbReference type="EMBL" id="KAK3395045.1"/>
    </source>
</evidence>
<proteinExistence type="predicted"/>
<evidence type="ECO:0000313" key="2">
    <source>
        <dbReference type="Proteomes" id="UP001285441"/>
    </source>
</evidence>